<dbReference type="PANTHER" id="PTHR12110">
    <property type="entry name" value="HYDROXYPYRUVATE ISOMERASE"/>
    <property type="match status" value="1"/>
</dbReference>
<dbReference type="InterPro" id="IPR050312">
    <property type="entry name" value="IolE/XylAMocC-like"/>
</dbReference>
<dbReference type="PANTHER" id="PTHR12110:SF48">
    <property type="entry name" value="BLL3656 PROTEIN"/>
    <property type="match status" value="1"/>
</dbReference>
<keyword evidence="3" id="KW-1185">Reference proteome</keyword>
<feature type="domain" description="Xylose isomerase-like TIM barrel" evidence="1">
    <location>
        <begin position="47"/>
        <end position="293"/>
    </location>
</feature>
<dbReference type="AlphaFoldDB" id="A0A934QVF1"/>
<gene>
    <name evidence="2" type="ORF">JHE00_22855</name>
</gene>
<dbReference type="PROSITE" id="PS51257">
    <property type="entry name" value="PROKAR_LIPOPROTEIN"/>
    <property type="match status" value="1"/>
</dbReference>
<name>A0A934QVF1_9PSEU</name>
<comment type="caution">
    <text evidence="2">The sequence shown here is derived from an EMBL/GenBank/DDBJ whole genome shotgun (WGS) entry which is preliminary data.</text>
</comment>
<reference evidence="2" key="1">
    <citation type="submission" date="2020-12" db="EMBL/GenBank/DDBJ databases">
        <title>Prauserella sp. ASG 168, a novel actinomycete isolated from cave rock.</title>
        <authorList>
            <person name="Suriyachadkun C."/>
        </authorList>
    </citation>
    <scope>NUCLEOTIDE SEQUENCE</scope>
    <source>
        <strain evidence="2">ASG 168</strain>
    </source>
</reference>
<dbReference type="Proteomes" id="UP000635245">
    <property type="component" value="Unassembled WGS sequence"/>
</dbReference>
<dbReference type="EMBL" id="JAENJH010000006">
    <property type="protein sequence ID" value="MBK1787175.1"/>
    <property type="molecule type" value="Genomic_DNA"/>
</dbReference>
<proteinExistence type="predicted"/>
<dbReference type="SUPFAM" id="SSF51658">
    <property type="entry name" value="Xylose isomerase-like"/>
    <property type="match status" value="1"/>
</dbReference>
<dbReference type="Pfam" id="PF01261">
    <property type="entry name" value="AP_endonuc_2"/>
    <property type="match status" value="1"/>
</dbReference>
<evidence type="ECO:0000259" key="1">
    <source>
        <dbReference type="Pfam" id="PF01261"/>
    </source>
</evidence>
<protein>
    <submittedName>
        <fullName evidence="2">Sugar phosphate isomerase/epimerase</fullName>
    </submittedName>
</protein>
<dbReference type="InterPro" id="IPR013022">
    <property type="entry name" value="Xyl_isomerase-like_TIM-brl"/>
</dbReference>
<keyword evidence="2" id="KW-0413">Isomerase</keyword>
<evidence type="ECO:0000313" key="3">
    <source>
        <dbReference type="Proteomes" id="UP000635245"/>
    </source>
</evidence>
<dbReference type="Gene3D" id="3.20.20.150">
    <property type="entry name" value="Divalent-metal-dependent TIM barrel enzymes"/>
    <property type="match status" value="1"/>
</dbReference>
<sequence>MTARPGAEQVSEQVSGHELIAACWTTAGACDAMGPDDRSPVPIRERVAAAVAAGFAGFGIGYLDLMEVERTVGFAAFRALLDEYGVRYLELEVLDQFHSTGETRARSDAKRADLLRAAESLGALRMKSIGSVAGGEVDIERAADDFGRLCEQAKAASGMSVGLESMPFTDIRTPDVALEIVSRAGQANGGIFLDIWHVARAGLDVSEVASLPVEHIAGVEIDDADAEVRGTLIEDTFNERRFPGEGVLDVQGFVDAVAKTGYSGPWGVEMLSTDFRAMPVRDATRRAYDTTIRFLDR</sequence>
<organism evidence="2 3">
    <name type="scientific">Prauserella cavernicola</name>
    <dbReference type="NCBI Taxonomy" id="2800127"/>
    <lineage>
        <taxon>Bacteria</taxon>
        <taxon>Bacillati</taxon>
        <taxon>Actinomycetota</taxon>
        <taxon>Actinomycetes</taxon>
        <taxon>Pseudonocardiales</taxon>
        <taxon>Pseudonocardiaceae</taxon>
        <taxon>Prauserella</taxon>
    </lineage>
</organism>
<accession>A0A934QVF1</accession>
<dbReference type="GO" id="GO:0016853">
    <property type="term" value="F:isomerase activity"/>
    <property type="evidence" value="ECO:0007669"/>
    <property type="project" value="UniProtKB-KW"/>
</dbReference>
<dbReference type="RefSeq" id="WP_200321522.1">
    <property type="nucleotide sequence ID" value="NZ_JAENJH010000006.1"/>
</dbReference>
<evidence type="ECO:0000313" key="2">
    <source>
        <dbReference type="EMBL" id="MBK1787175.1"/>
    </source>
</evidence>
<dbReference type="InterPro" id="IPR036237">
    <property type="entry name" value="Xyl_isomerase-like_sf"/>
</dbReference>